<dbReference type="InterPro" id="IPR027417">
    <property type="entry name" value="P-loop_NTPase"/>
</dbReference>
<dbReference type="InterPro" id="IPR033690">
    <property type="entry name" value="Adenylat_kinase_CS"/>
</dbReference>
<feature type="compositionally biased region" description="Low complexity" evidence="4">
    <location>
        <begin position="253"/>
        <end position="282"/>
    </location>
</feature>
<dbReference type="HAMAP" id="MF_00235">
    <property type="entry name" value="Adenylate_kinase_Adk"/>
    <property type="match status" value="1"/>
</dbReference>
<evidence type="ECO:0000259" key="5">
    <source>
        <dbReference type="Pfam" id="PF05191"/>
    </source>
</evidence>
<keyword evidence="3 6" id="KW-0418">Kinase</keyword>
<dbReference type="NCBIfam" id="NF001380">
    <property type="entry name" value="PRK00279.1-2"/>
    <property type="match status" value="1"/>
</dbReference>
<dbReference type="InterPro" id="IPR007862">
    <property type="entry name" value="Adenylate_kinase_lid-dom"/>
</dbReference>
<dbReference type="EC" id="2.7.4.3" evidence="6"/>
<feature type="domain" description="Adenylate kinase active site lid" evidence="5">
    <location>
        <begin position="127"/>
        <end position="162"/>
    </location>
</feature>
<proteinExistence type="inferred from homology"/>
<keyword evidence="1 6" id="KW-0808">Transferase</keyword>
<feature type="region of interest" description="Disordered" evidence="4">
    <location>
        <begin position="240"/>
        <end position="363"/>
    </location>
</feature>
<dbReference type="GO" id="GO:0004017">
    <property type="term" value="F:AMP kinase activity"/>
    <property type="evidence" value="ECO:0007669"/>
    <property type="project" value="UniProtKB-EC"/>
</dbReference>
<dbReference type="Gene3D" id="3.40.50.300">
    <property type="entry name" value="P-loop containing nucleotide triphosphate hydrolases"/>
    <property type="match status" value="1"/>
</dbReference>
<dbReference type="InterPro" id="IPR006259">
    <property type="entry name" value="Adenyl_kin_sub"/>
</dbReference>
<evidence type="ECO:0000256" key="2">
    <source>
        <dbReference type="ARBA" id="ARBA00022741"/>
    </source>
</evidence>
<evidence type="ECO:0000256" key="1">
    <source>
        <dbReference type="ARBA" id="ARBA00022679"/>
    </source>
</evidence>
<dbReference type="CDD" id="cd01428">
    <property type="entry name" value="ADK"/>
    <property type="match status" value="1"/>
</dbReference>
<evidence type="ECO:0000313" key="6">
    <source>
        <dbReference type="EMBL" id="VAW78661.1"/>
    </source>
</evidence>
<dbReference type="InterPro" id="IPR000850">
    <property type="entry name" value="Adenylat/UMP-CMP_kin"/>
</dbReference>
<dbReference type="AlphaFoldDB" id="A0A3B0YGY7"/>
<dbReference type="Pfam" id="PF05191">
    <property type="entry name" value="ADK_lid"/>
    <property type="match status" value="1"/>
</dbReference>
<accession>A0A3B0YGY7</accession>
<dbReference type="PRINTS" id="PR00094">
    <property type="entry name" value="ADENYLTKNASE"/>
</dbReference>
<evidence type="ECO:0000256" key="4">
    <source>
        <dbReference type="SAM" id="MobiDB-lite"/>
    </source>
</evidence>
<dbReference type="NCBIfam" id="TIGR01351">
    <property type="entry name" value="adk"/>
    <property type="match status" value="1"/>
</dbReference>
<dbReference type="FunFam" id="3.40.50.300:FF:000106">
    <property type="entry name" value="Adenylate kinase mitochondrial"/>
    <property type="match status" value="1"/>
</dbReference>
<keyword evidence="2" id="KW-0547">Nucleotide-binding</keyword>
<evidence type="ECO:0000256" key="3">
    <source>
        <dbReference type="ARBA" id="ARBA00022777"/>
    </source>
</evidence>
<dbReference type="NCBIfam" id="NF011100">
    <property type="entry name" value="PRK14527.1"/>
    <property type="match status" value="1"/>
</dbReference>
<sequence length="363" mass="39395">MRIVLLGAPGCGKGTQGHRLAKHYKVPEISTGDLLREAVAAGTALGKAAKVVMDAGQLVSDEIVLGVIRERMSQSDARKGFILDGFPRNLAQAEQVDEILGQLGQPVDLALLIDVDVDTIMQRLFGRRSCVSCGASYNIFYALPMMDGRCDECGGRLRRRSDDNEETIGNRLRIYETQTLPVVEYYREQECLRQVQGFGDPDDVFRAVVKVVEEMKKVVASRDRSATIRRAVARKLLEQRDSSAAAEGKAGDAPPSAVKKAPAGKAASAKKTSVTKKAAASKVVKKKASAKKVVAKKVAARKKVVGKKVAAKKKPAKKAVVKKTPVRKKIVKKKTAAKKPVAKKKTATKKKAAAKKKVSRKRR</sequence>
<feature type="compositionally biased region" description="Basic residues" evidence="4">
    <location>
        <begin position="283"/>
        <end position="363"/>
    </location>
</feature>
<dbReference type="GO" id="GO:0005524">
    <property type="term" value="F:ATP binding"/>
    <property type="evidence" value="ECO:0007669"/>
    <property type="project" value="InterPro"/>
</dbReference>
<protein>
    <submittedName>
        <fullName evidence="6">Adenylate kinase</fullName>
        <ecNumber evidence="6">2.7.4.3</ecNumber>
    </submittedName>
</protein>
<gene>
    <name evidence="6" type="ORF">MNBD_GAMMA15-2300</name>
</gene>
<dbReference type="NCBIfam" id="NF001381">
    <property type="entry name" value="PRK00279.1-3"/>
    <property type="match status" value="1"/>
</dbReference>
<dbReference type="PANTHER" id="PTHR23359">
    <property type="entry name" value="NUCLEOTIDE KINASE"/>
    <property type="match status" value="1"/>
</dbReference>
<name>A0A3B0YGY7_9ZZZZ</name>
<organism evidence="6">
    <name type="scientific">hydrothermal vent metagenome</name>
    <dbReference type="NCBI Taxonomy" id="652676"/>
    <lineage>
        <taxon>unclassified sequences</taxon>
        <taxon>metagenomes</taxon>
        <taxon>ecological metagenomes</taxon>
    </lineage>
</organism>
<dbReference type="PROSITE" id="PS00113">
    <property type="entry name" value="ADENYLATE_KINASE"/>
    <property type="match status" value="1"/>
</dbReference>
<reference evidence="6" key="1">
    <citation type="submission" date="2018-06" db="EMBL/GenBank/DDBJ databases">
        <authorList>
            <person name="Zhirakovskaya E."/>
        </authorList>
    </citation>
    <scope>NUCLEOTIDE SEQUENCE</scope>
</reference>
<dbReference type="Pfam" id="PF00406">
    <property type="entry name" value="ADK"/>
    <property type="match status" value="1"/>
</dbReference>
<dbReference type="SUPFAM" id="SSF52540">
    <property type="entry name" value="P-loop containing nucleoside triphosphate hydrolases"/>
    <property type="match status" value="1"/>
</dbReference>
<dbReference type="EMBL" id="UOFN01000098">
    <property type="protein sequence ID" value="VAW78661.1"/>
    <property type="molecule type" value="Genomic_DNA"/>
</dbReference>